<keyword evidence="5 7" id="KW-0804">Transcription</keyword>
<evidence type="ECO:0000256" key="3">
    <source>
        <dbReference type="ARBA" id="ARBA00023125"/>
    </source>
</evidence>
<feature type="region of interest" description="Disordered" evidence="8">
    <location>
        <begin position="20"/>
        <end position="55"/>
    </location>
</feature>
<dbReference type="GO" id="GO:0003677">
    <property type="term" value="F:DNA binding"/>
    <property type="evidence" value="ECO:0007669"/>
    <property type="project" value="UniProtKB-KW"/>
</dbReference>
<dbReference type="PANTHER" id="PTHR12632">
    <property type="entry name" value="TRANSCRIPTION FACTOR NF-Y ALPHA-RELATED"/>
    <property type="match status" value="1"/>
</dbReference>
<dbReference type="Proteomes" id="UP000887566">
    <property type="component" value="Unplaced"/>
</dbReference>
<keyword evidence="9" id="KW-1185">Reference proteome</keyword>
<dbReference type="GO" id="GO:0016602">
    <property type="term" value="C:CCAAT-binding factor complex"/>
    <property type="evidence" value="ECO:0007669"/>
    <property type="project" value="InterPro"/>
</dbReference>
<protein>
    <recommendedName>
        <fullName evidence="7">Nuclear transcription factor Y subunit</fullName>
    </recommendedName>
</protein>
<dbReference type="PROSITE" id="PS00686">
    <property type="entry name" value="NFYA_HAP2_1"/>
    <property type="match status" value="1"/>
</dbReference>
<evidence type="ECO:0000256" key="1">
    <source>
        <dbReference type="ARBA" id="ARBA00004123"/>
    </source>
</evidence>
<dbReference type="SMART" id="SM00521">
    <property type="entry name" value="CBF"/>
    <property type="match status" value="1"/>
</dbReference>
<dbReference type="InterPro" id="IPR001289">
    <property type="entry name" value="NFYA"/>
</dbReference>
<dbReference type="PROSITE" id="PS51152">
    <property type="entry name" value="NFYA_HAP2_2"/>
    <property type="match status" value="1"/>
</dbReference>
<keyword evidence="2 7" id="KW-0805">Transcription regulation</keyword>
<evidence type="ECO:0000313" key="10">
    <source>
        <dbReference type="WBParaSite" id="PSAMB.scaffold6862size8674.g29208.t1"/>
    </source>
</evidence>
<keyword evidence="3 7" id="KW-0238">DNA-binding</keyword>
<evidence type="ECO:0000256" key="5">
    <source>
        <dbReference type="ARBA" id="ARBA00023163"/>
    </source>
</evidence>
<name>A0A914X8M4_9BILA</name>
<keyword evidence="4" id="KW-0010">Activator</keyword>
<sequence>MNEKTVYNEGCIDRRLARVSAVDSPSLTPTNPRSPASSTNKMDSNDQSHGGGQHQQQFVIASAQHPLQHQQGQQLQFIQVSSNGQQHHLVQQKSPTQQPFIIQLPANSQSSNNLQTIQLPAGALQSGMQVIQLGDQGSFLPVQQVTNDQATSSTASSSGTLLYQTNNLGNVKDQQQQSSQQIDLSNVLQLIQGGSSNGQMVVVQMMGSSMPQQPVMRSDEEPLYVNAKQYHRILKRRAARAKLEQDGRIPKQRQVLSFLIIPPFRCTVA</sequence>
<comment type="similarity">
    <text evidence="7">Belongs to the NFYA/HAP2 subunit family.</text>
</comment>
<proteinExistence type="inferred from homology"/>
<dbReference type="Gene3D" id="6.10.250.2430">
    <property type="match status" value="1"/>
</dbReference>
<dbReference type="AlphaFoldDB" id="A0A914X8M4"/>
<feature type="compositionally biased region" description="Polar residues" evidence="8">
    <location>
        <begin position="23"/>
        <end position="42"/>
    </location>
</feature>
<evidence type="ECO:0000256" key="2">
    <source>
        <dbReference type="ARBA" id="ARBA00023015"/>
    </source>
</evidence>
<evidence type="ECO:0000256" key="4">
    <source>
        <dbReference type="ARBA" id="ARBA00023159"/>
    </source>
</evidence>
<evidence type="ECO:0000313" key="9">
    <source>
        <dbReference type="Proteomes" id="UP000887566"/>
    </source>
</evidence>
<dbReference type="WBParaSite" id="PSAMB.scaffold6862size8674.g29208.t1">
    <property type="protein sequence ID" value="PSAMB.scaffold6862size8674.g29208.t1"/>
    <property type="gene ID" value="PSAMB.scaffold6862size8674.g29208"/>
</dbReference>
<accession>A0A914X8M4</accession>
<organism evidence="9 10">
    <name type="scientific">Plectus sambesii</name>
    <dbReference type="NCBI Taxonomy" id="2011161"/>
    <lineage>
        <taxon>Eukaryota</taxon>
        <taxon>Metazoa</taxon>
        <taxon>Ecdysozoa</taxon>
        <taxon>Nematoda</taxon>
        <taxon>Chromadorea</taxon>
        <taxon>Plectida</taxon>
        <taxon>Plectina</taxon>
        <taxon>Plectoidea</taxon>
        <taxon>Plectidae</taxon>
        <taxon>Plectus</taxon>
    </lineage>
</organism>
<dbReference type="GO" id="GO:0003700">
    <property type="term" value="F:DNA-binding transcription factor activity"/>
    <property type="evidence" value="ECO:0007669"/>
    <property type="project" value="UniProtKB-UniRule"/>
</dbReference>
<evidence type="ECO:0000256" key="7">
    <source>
        <dbReference type="RuleBase" id="RU367155"/>
    </source>
</evidence>
<comment type="function">
    <text evidence="7">Component of the sequence-specific heterotrimeric transcription factor (NF-Y) which specifically recognizes a 5'-CCAAT-3' box motif found in the promoters of its target genes.</text>
</comment>
<dbReference type="Pfam" id="PF02045">
    <property type="entry name" value="CBFB_NFYA"/>
    <property type="match status" value="1"/>
</dbReference>
<dbReference type="InterPro" id="IPR018362">
    <property type="entry name" value="CCAAT-binding_factor_CS"/>
</dbReference>
<evidence type="ECO:0000256" key="8">
    <source>
        <dbReference type="SAM" id="MobiDB-lite"/>
    </source>
</evidence>
<comment type="subcellular location">
    <subcellularLocation>
        <location evidence="1 7">Nucleus</location>
    </subcellularLocation>
</comment>
<evidence type="ECO:0000256" key="6">
    <source>
        <dbReference type="ARBA" id="ARBA00023242"/>
    </source>
</evidence>
<comment type="subunit">
    <text evidence="7">Heterotrimer.</text>
</comment>
<reference evidence="10" key="1">
    <citation type="submission" date="2022-11" db="UniProtKB">
        <authorList>
            <consortium name="WormBaseParasite"/>
        </authorList>
    </citation>
    <scope>IDENTIFICATION</scope>
</reference>
<keyword evidence="6 7" id="KW-0539">Nucleus</keyword>